<sequence length="674" mass="74812">MISPLLAADKGVNEVMVVSGSRMAQKLEDVSSPITVVTDKQIEEQGVSNAAELFRYEPGVTTVGGSGETSTFVIRGMSKNRVKVVQDGVRQNNAYSSGGVGQTYFDTDMIKQVEVAKGPSSAAYGSDALGGVIAITTKEASDVLKGKARHLEVSSGYQSASHQHSAGITGALRSGDVESLLRYTWRDGGVTQNHAGDQNEFDVLNHALLLKSKWHVSAEQFLQLSVNYLHEGMDPHHVDLPASSRVSTFDQPITDKKTDNLSVMLDHGIALNASWVDRVDSKLYYSRMKQDLDQYAFASRYYLTSFDSNRFEQESLGAQLKLAKEAGAHRLAWGMDYEHSNNERRRLKTAAFSGTFPDYDETSFPDTTTQRGALWAFDEVRFGQRWVLTPGLRYDYYRMKPDDDPAYTGSALKTFSDGELSPKLGLVYKAHPLANLFAQYSHGFKAPMYDEAFATLNHSGYFYRIEPNPDLNAERSDGIDAGVRGGNGRLNYELSAFYTQYKDFITSTYIGQEGRTTLYQYQNLDDVRTKGLEAKSDYWVSDMINVWGNLAYIEGKDGDGHYINELSPFKGSVGARLEQPNWNLNTALRFASRMDKVSQDSQGNDNIGAAGWAAWDIYAQFTPLPQLQLNVGVFNLLDKEYVNYESVAGKGAGSDVAQFTEPGRSLSARIKYQF</sequence>
<dbReference type="SUPFAM" id="SSF56935">
    <property type="entry name" value="Porins"/>
    <property type="match status" value="1"/>
</dbReference>
<proteinExistence type="inferred from homology"/>
<dbReference type="NCBIfam" id="TIGR01786">
    <property type="entry name" value="TonB-hemlactrns"/>
    <property type="match status" value="1"/>
</dbReference>
<accession>A0A5J6WZQ3</accession>
<comment type="similarity">
    <text evidence="2">Belongs to the TonB-dependent receptor family. Hemoglobin/haptoglobin binding protein subfamily.</text>
</comment>
<dbReference type="Proteomes" id="UP000594034">
    <property type="component" value="Chromosome"/>
</dbReference>
<evidence type="ECO:0000256" key="3">
    <source>
        <dbReference type="ARBA" id="ARBA00022448"/>
    </source>
</evidence>
<evidence type="ECO:0000259" key="13">
    <source>
        <dbReference type="Pfam" id="PF00593"/>
    </source>
</evidence>
<gene>
    <name evidence="15" type="ORF">FE240_03520</name>
</gene>
<evidence type="ECO:0000256" key="9">
    <source>
        <dbReference type="ARBA" id="ARBA00023170"/>
    </source>
</evidence>
<dbReference type="PANTHER" id="PTHR30069">
    <property type="entry name" value="TONB-DEPENDENT OUTER MEMBRANE RECEPTOR"/>
    <property type="match status" value="1"/>
</dbReference>
<dbReference type="Gene3D" id="2.170.130.10">
    <property type="entry name" value="TonB-dependent receptor, plug domain"/>
    <property type="match status" value="1"/>
</dbReference>
<evidence type="ECO:0000256" key="10">
    <source>
        <dbReference type="ARBA" id="ARBA00023237"/>
    </source>
</evidence>
<dbReference type="InterPro" id="IPR036942">
    <property type="entry name" value="Beta-barrel_TonB_sf"/>
</dbReference>
<keyword evidence="3 11" id="KW-0813">Transport</keyword>
<dbReference type="PANTHER" id="PTHR30069:SF29">
    <property type="entry name" value="HEMOGLOBIN AND HEMOGLOBIN-HAPTOGLOBIN-BINDING PROTEIN 1-RELATED"/>
    <property type="match status" value="1"/>
</dbReference>
<evidence type="ECO:0000256" key="2">
    <source>
        <dbReference type="ARBA" id="ARBA00008143"/>
    </source>
</evidence>
<keyword evidence="4 11" id="KW-1134">Transmembrane beta strand</keyword>
<dbReference type="KEGG" id="asim:FE240_03520"/>
<dbReference type="InterPro" id="IPR037066">
    <property type="entry name" value="Plug_dom_sf"/>
</dbReference>
<keyword evidence="16" id="KW-1185">Reference proteome</keyword>
<name>A0A5J6WZQ3_9GAMM</name>
<dbReference type="GO" id="GO:0015344">
    <property type="term" value="F:siderophore uptake transmembrane transporter activity"/>
    <property type="evidence" value="ECO:0007669"/>
    <property type="project" value="TreeGrafter"/>
</dbReference>
<dbReference type="GO" id="GO:0015232">
    <property type="term" value="F:heme transmembrane transporter activity"/>
    <property type="evidence" value="ECO:0007669"/>
    <property type="project" value="InterPro"/>
</dbReference>
<organism evidence="15 16">
    <name type="scientific">Aeromonas simiae</name>
    <dbReference type="NCBI Taxonomy" id="218936"/>
    <lineage>
        <taxon>Bacteria</taxon>
        <taxon>Pseudomonadati</taxon>
        <taxon>Pseudomonadota</taxon>
        <taxon>Gammaproteobacteria</taxon>
        <taxon>Aeromonadales</taxon>
        <taxon>Aeromonadaceae</taxon>
        <taxon>Aeromonas</taxon>
    </lineage>
</organism>
<evidence type="ECO:0000256" key="6">
    <source>
        <dbReference type="ARBA" id="ARBA00022729"/>
    </source>
</evidence>
<evidence type="ECO:0000256" key="5">
    <source>
        <dbReference type="ARBA" id="ARBA00022692"/>
    </source>
</evidence>
<evidence type="ECO:0000313" key="16">
    <source>
        <dbReference type="Proteomes" id="UP000594034"/>
    </source>
</evidence>
<evidence type="ECO:0000256" key="12">
    <source>
        <dbReference type="RuleBase" id="RU003357"/>
    </source>
</evidence>
<dbReference type="Pfam" id="PF07715">
    <property type="entry name" value="Plug"/>
    <property type="match status" value="1"/>
</dbReference>
<dbReference type="PROSITE" id="PS52016">
    <property type="entry name" value="TONB_DEPENDENT_REC_3"/>
    <property type="match status" value="1"/>
</dbReference>
<keyword evidence="5 11" id="KW-0812">Transmembrane</keyword>
<protein>
    <submittedName>
        <fullName evidence="15">TonB-dependent hemoglobin/transferrin/lactoferrin family receptor</fullName>
    </submittedName>
</protein>
<dbReference type="InterPro" id="IPR010949">
    <property type="entry name" value="TonB_Hb/transfer/lactofer_rcpt"/>
</dbReference>
<dbReference type="InterPro" id="IPR000531">
    <property type="entry name" value="Beta-barrel_TonB"/>
</dbReference>
<reference evidence="15 16" key="1">
    <citation type="submission" date="2019-05" db="EMBL/GenBank/DDBJ databases">
        <title>OXA-830, a novel chromosomally encoded expanded-spectrum class D beta-lactamase in Aeromonas simiae.</title>
        <authorList>
            <person name="Zhou W."/>
            <person name="Chen Q."/>
        </authorList>
    </citation>
    <scope>NUCLEOTIDE SEQUENCE [LARGE SCALE GENOMIC DNA]</scope>
    <source>
        <strain evidence="15 16">A6</strain>
    </source>
</reference>
<dbReference type="AlphaFoldDB" id="A0A5J6WZQ3"/>
<feature type="domain" description="TonB-dependent receptor-like beta-barrel" evidence="13">
    <location>
        <begin position="245"/>
        <end position="636"/>
    </location>
</feature>
<keyword evidence="7 12" id="KW-0798">TonB box</keyword>
<evidence type="ECO:0000256" key="1">
    <source>
        <dbReference type="ARBA" id="ARBA00004571"/>
    </source>
</evidence>
<keyword evidence="9 15" id="KW-0675">Receptor</keyword>
<evidence type="ECO:0000256" key="8">
    <source>
        <dbReference type="ARBA" id="ARBA00023136"/>
    </source>
</evidence>
<comment type="subcellular location">
    <subcellularLocation>
        <location evidence="1 11">Cell outer membrane</location>
        <topology evidence="1 11">Multi-pass membrane protein</topology>
    </subcellularLocation>
</comment>
<evidence type="ECO:0000256" key="4">
    <source>
        <dbReference type="ARBA" id="ARBA00022452"/>
    </source>
</evidence>
<dbReference type="EMBL" id="CP040449">
    <property type="protein sequence ID" value="QFI56596.1"/>
    <property type="molecule type" value="Genomic_DNA"/>
</dbReference>
<keyword evidence="6" id="KW-0732">Signal</keyword>
<dbReference type="Gene3D" id="2.40.170.20">
    <property type="entry name" value="TonB-dependent receptor, beta-barrel domain"/>
    <property type="match status" value="1"/>
</dbReference>
<dbReference type="GO" id="GO:0044718">
    <property type="term" value="P:siderophore transmembrane transport"/>
    <property type="evidence" value="ECO:0007669"/>
    <property type="project" value="TreeGrafter"/>
</dbReference>
<dbReference type="InterPro" id="IPR012910">
    <property type="entry name" value="Plug_dom"/>
</dbReference>
<dbReference type="NCBIfam" id="TIGR01785">
    <property type="entry name" value="TonB-hemin"/>
    <property type="match status" value="1"/>
</dbReference>
<dbReference type="GO" id="GO:0009279">
    <property type="term" value="C:cell outer membrane"/>
    <property type="evidence" value="ECO:0007669"/>
    <property type="project" value="UniProtKB-SubCell"/>
</dbReference>
<feature type="domain" description="TonB-dependent receptor plug" evidence="14">
    <location>
        <begin position="27"/>
        <end position="132"/>
    </location>
</feature>
<keyword evidence="10 11" id="KW-0998">Cell outer membrane</keyword>
<evidence type="ECO:0000256" key="7">
    <source>
        <dbReference type="ARBA" id="ARBA00023077"/>
    </source>
</evidence>
<dbReference type="CDD" id="cd01347">
    <property type="entry name" value="ligand_gated_channel"/>
    <property type="match status" value="1"/>
</dbReference>
<evidence type="ECO:0000313" key="15">
    <source>
        <dbReference type="EMBL" id="QFI56596.1"/>
    </source>
</evidence>
<dbReference type="Pfam" id="PF00593">
    <property type="entry name" value="TonB_dep_Rec_b-barrel"/>
    <property type="match status" value="1"/>
</dbReference>
<keyword evidence="8 11" id="KW-0472">Membrane</keyword>
<dbReference type="InterPro" id="IPR039426">
    <property type="entry name" value="TonB-dep_rcpt-like"/>
</dbReference>
<evidence type="ECO:0000259" key="14">
    <source>
        <dbReference type="Pfam" id="PF07715"/>
    </source>
</evidence>
<evidence type="ECO:0000256" key="11">
    <source>
        <dbReference type="PROSITE-ProRule" id="PRU01360"/>
    </source>
</evidence>
<dbReference type="InterPro" id="IPR011276">
    <property type="entry name" value="TonB_haem/Hb_rcpt"/>
</dbReference>